<evidence type="ECO:0000313" key="2">
    <source>
        <dbReference type="EMBL" id="SAI70028.1"/>
    </source>
</evidence>
<dbReference type="PIRSF" id="PIRSF016789">
    <property type="entry name" value="DUF454"/>
    <property type="match status" value="1"/>
</dbReference>
<gene>
    <name evidence="2" type="primary">ybaN_1</name>
    <name evidence="2" type="ORF">SAMEA3906486_02854</name>
</gene>
<dbReference type="PANTHER" id="PTHR35813:SF1">
    <property type="entry name" value="INNER MEMBRANE PROTEIN YBAN"/>
    <property type="match status" value="1"/>
</dbReference>
<reference evidence="2 3" key="1">
    <citation type="submission" date="2016-04" db="EMBL/GenBank/DDBJ databases">
        <authorList>
            <consortium name="Pathogen Informatics"/>
        </authorList>
    </citation>
    <scope>NUCLEOTIDE SEQUENCE [LARGE SCALE GENOMIC DNA]</scope>
    <source>
        <strain evidence="2 3">H050680373</strain>
    </source>
</reference>
<proteinExistence type="predicted"/>
<dbReference type="EMBL" id="FKIF01000006">
    <property type="protein sequence ID" value="SAI70028.1"/>
    <property type="molecule type" value="Genomic_DNA"/>
</dbReference>
<dbReference type="AlphaFoldDB" id="A0A157SHU6"/>
<organism evidence="2 3">
    <name type="scientific">Bordetella ansorpii</name>
    <dbReference type="NCBI Taxonomy" id="288768"/>
    <lineage>
        <taxon>Bacteria</taxon>
        <taxon>Pseudomonadati</taxon>
        <taxon>Pseudomonadota</taxon>
        <taxon>Betaproteobacteria</taxon>
        <taxon>Burkholderiales</taxon>
        <taxon>Alcaligenaceae</taxon>
        <taxon>Bordetella</taxon>
    </lineage>
</organism>
<dbReference type="Proteomes" id="UP000076848">
    <property type="component" value="Unassembled WGS sequence"/>
</dbReference>
<keyword evidence="3" id="KW-1185">Reference proteome</keyword>
<dbReference type="GO" id="GO:0005886">
    <property type="term" value="C:plasma membrane"/>
    <property type="evidence" value="ECO:0007669"/>
    <property type="project" value="TreeGrafter"/>
</dbReference>
<protein>
    <submittedName>
        <fullName evidence="2">Inner membrane protein ybaN</fullName>
    </submittedName>
</protein>
<keyword evidence="1" id="KW-0812">Transmembrane</keyword>
<name>A0A157SHU6_9BORD</name>
<feature type="transmembrane region" description="Helical" evidence="1">
    <location>
        <begin position="6"/>
        <end position="28"/>
    </location>
</feature>
<feature type="transmembrane region" description="Helical" evidence="1">
    <location>
        <begin position="84"/>
        <end position="102"/>
    </location>
</feature>
<accession>A0A157SHU6</accession>
<evidence type="ECO:0000313" key="3">
    <source>
        <dbReference type="Proteomes" id="UP000076848"/>
    </source>
</evidence>
<keyword evidence="1" id="KW-1133">Transmembrane helix</keyword>
<dbReference type="PANTHER" id="PTHR35813">
    <property type="entry name" value="INNER MEMBRANE PROTEIN YBAN"/>
    <property type="match status" value="1"/>
</dbReference>
<evidence type="ECO:0000256" key="1">
    <source>
        <dbReference type="SAM" id="Phobius"/>
    </source>
</evidence>
<dbReference type="STRING" id="288768.SAMEA3906486_02854"/>
<sequence>MVALGVIGALLPVMPTTIFLIMAAGCFARSSPRLEAWLLDHPRFGASLRQWREQGAISRKGKACASAGMAAGYGLFFWSAHPSWPLAVLVGAGMAASAAWVLSRPAPRPPGDAGDPPGA</sequence>
<dbReference type="Pfam" id="PF04304">
    <property type="entry name" value="DUF454"/>
    <property type="match status" value="1"/>
</dbReference>
<dbReference type="InterPro" id="IPR007401">
    <property type="entry name" value="DUF454"/>
</dbReference>
<keyword evidence="1" id="KW-0472">Membrane</keyword>